<keyword evidence="3 5" id="KW-0863">Zinc-finger</keyword>
<dbReference type="EMBL" id="CDMY01000869">
    <property type="protein sequence ID" value="CEM35957.1"/>
    <property type="molecule type" value="Genomic_DNA"/>
</dbReference>
<dbReference type="InterPro" id="IPR026319">
    <property type="entry name" value="ZC2HC1A/B-like"/>
</dbReference>
<dbReference type="InterPro" id="IPR013083">
    <property type="entry name" value="Znf_RING/FYVE/PHD"/>
</dbReference>
<dbReference type="Pfam" id="PF13913">
    <property type="entry name" value="zf-C2HC_2"/>
    <property type="match status" value="1"/>
</dbReference>
<feature type="region of interest" description="Disordered" evidence="6">
    <location>
        <begin position="472"/>
        <end position="522"/>
    </location>
</feature>
<feature type="compositionally biased region" description="Polar residues" evidence="6">
    <location>
        <begin position="492"/>
        <end position="507"/>
    </location>
</feature>
<organism evidence="8 9">
    <name type="scientific">Vitrella brassicaformis (strain CCMP3155)</name>
    <dbReference type="NCBI Taxonomy" id="1169540"/>
    <lineage>
        <taxon>Eukaryota</taxon>
        <taxon>Sar</taxon>
        <taxon>Alveolata</taxon>
        <taxon>Colpodellida</taxon>
        <taxon>Vitrellaceae</taxon>
        <taxon>Vitrella</taxon>
    </lineage>
</organism>
<reference evidence="8 9" key="1">
    <citation type="submission" date="2014-11" db="EMBL/GenBank/DDBJ databases">
        <authorList>
            <person name="Zhu J."/>
            <person name="Qi W."/>
            <person name="Song R."/>
        </authorList>
    </citation>
    <scope>NUCLEOTIDE SEQUENCE [LARGE SCALE GENOMIC DNA]</scope>
</reference>
<feature type="compositionally biased region" description="Pro residues" evidence="6">
    <location>
        <begin position="206"/>
        <end position="223"/>
    </location>
</feature>
<name>A0A0G4GXX5_VITBC</name>
<evidence type="ECO:0000256" key="1">
    <source>
        <dbReference type="ARBA" id="ARBA00022723"/>
    </source>
</evidence>
<evidence type="ECO:0000256" key="6">
    <source>
        <dbReference type="SAM" id="MobiDB-lite"/>
    </source>
</evidence>
<sequence>MCGGKFFPKSLPFHQKSCAKKSALVELPCPHCDLPVPKSELNAHIAKCPKAPKMPKPKGGAKGAGRGAEPQLEEIGLAPNADGLIPCQVCGRTFLPDRIAKHQGICRKVGAKKRKKFDDFKQRKVDGMMHRVNPAKEPHDSGVSSKWREESEQFRAAMKAAREAAAGLPPSSPPPQPQRANPRAGGRPMGVTGRGMAEPRKAAAPKPSPAPPPNVRAVTPPPASRANAQRSPAVERGRTPPPSTGRQSQPIRANKQDPSLSLGPPAGKQPISKSTPTTPPAAARRTRTPPRTPPPIQRGPPRFGGGPSPGRGVGPEMMGTGGRVGFGGGGGGFDTGCHTSLDNPLATHPLQVVPHKELGPVPQMERIVMGSGRAGPPSGGGGLLTTNETSCDNPMFLGYTGYPDKSSGRGGGGGGGAGGGLPNFGYARGGGRVGPPEGGFDTGNQTSMDNPLMTNMYQAAAHPTVSAVNRRGQGGGGGMGGGGGFGGGGLDTGNQTSMDNPLMTNMYQAAPHPPPSAANRRK</sequence>
<dbReference type="PROSITE" id="PS52027">
    <property type="entry name" value="ZF_C2HC_C3H"/>
    <property type="match status" value="1"/>
</dbReference>
<feature type="compositionally biased region" description="Gly residues" evidence="6">
    <location>
        <begin position="302"/>
        <end position="320"/>
    </location>
</feature>
<dbReference type="Gene3D" id="3.30.40.10">
    <property type="entry name" value="Zinc/RING finger domain, C3HC4 (zinc finger)"/>
    <property type="match status" value="1"/>
</dbReference>
<dbReference type="AlphaFoldDB" id="A0A0G4GXX5"/>
<feature type="compositionally biased region" description="Basic and acidic residues" evidence="6">
    <location>
        <begin position="130"/>
        <end position="153"/>
    </location>
</feature>
<accession>A0A0G4GXX5</accession>
<feature type="compositionally biased region" description="Low complexity" evidence="6">
    <location>
        <begin position="156"/>
        <end position="169"/>
    </location>
</feature>
<protein>
    <recommendedName>
        <fullName evidence="7">C2HC/C3H-type domain-containing protein</fullName>
    </recommendedName>
</protein>
<keyword evidence="2" id="KW-0677">Repeat</keyword>
<evidence type="ECO:0000256" key="4">
    <source>
        <dbReference type="ARBA" id="ARBA00022833"/>
    </source>
</evidence>
<dbReference type="InterPro" id="IPR049899">
    <property type="entry name" value="Znf_C2HC_C3H"/>
</dbReference>
<evidence type="ECO:0000259" key="7">
    <source>
        <dbReference type="PROSITE" id="PS52027"/>
    </source>
</evidence>
<keyword evidence="1" id="KW-0479">Metal-binding</keyword>
<keyword evidence="4" id="KW-0862">Zinc</keyword>
<feature type="compositionally biased region" description="Polar residues" evidence="6">
    <location>
        <begin position="244"/>
        <end position="259"/>
    </location>
</feature>
<dbReference type="VEuPathDB" id="CryptoDB:Vbra_19036"/>
<evidence type="ECO:0000256" key="3">
    <source>
        <dbReference type="ARBA" id="ARBA00022771"/>
    </source>
</evidence>
<evidence type="ECO:0000313" key="8">
    <source>
        <dbReference type="EMBL" id="CEM35957.1"/>
    </source>
</evidence>
<feature type="compositionally biased region" description="Gly residues" evidence="6">
    <location>
        <begin position="472"/>
        <end position="491"/>
    </location>
</feature>
<evidence type="ECO:0000256" key="2">
    <source>
        <dbReference type="ARBA" id="ARBA00022737"/>
    </source>
</evidence>
<keyword evidence="9" id="KW-1185">Reference proteome</keyword>
<feature type="domain" description="C2HC/C3H-type" evidence="7">
    <location>
        <begin position="83"/>
        <end position="112"/>
    </location>
</feature>
<evidence type="ECO:0000313" key="9">
    <source>
        <dbReference type="Proteomes" id="UP000041254"/>
    </source>
</evidence>
<dbReference type="InParanoid" id="A0A0G4GXX5"/>
<gene>
    <name evidence="8" type="ORF">Vbra_19036</name>
</gene>
<dbReference type="Proteomes" id="UP000041254">
    <property type="component" value="Unassembled WGS sequence"/>
</dbReference>
<dbReference type="OMA" id="CGGKFFP"/>
<feature type="region of interest" description="Disordered" evidence="6">
    <location>
        <begin position="130"/>
        <end position="320"/>
    </location>
</feature>
<proteinExistence type="predicted"/>
<dbReference type="PANTHER" id="PTHR13555">
    <property type="entry name" value="C2H2 ZINC FINGER CGI-62-RELATED"/>
    <property type="match status" value="1"/>
</dbReference>
<dbReference type="OrthoDB" id="449531at2759"/>
<dbReference type="Gene3D" id="3.30.160.60">
    <property type="entry name" value="Classic Zinc Finger"/>
    <property type="match status" value="1"/>
</dbReference>
<dbReference type="GO" id="GO:0008270">
    <property type="term" value="F:zinc ion binding"/>
    <property type="evidence" value="ECO:0007669"/>
    <property type="project" value="UniProtKB-KW"/>
</dbReference>
<evidence type="ECO:0000256" key="5">
    <source>
        <dbReference type="PROSITE-ProRule" id="PRU01371"/>
    </source>
</evidence>